<dbReference type="Gene3D" id="3.90.1720.10">
    <property type="entry name" value="endopeptidase domain like (from Nostoc punctiforme)"/>
    <property type="match status" value="1"/>
</dbReference>
<dbReference type="EMBL" id="DVNG01000033">
    <property type="protein sequence ID" value="HIU49884.1"/>
    <property type="molecule type" value="Genomic_DNA"/>
</dbReference>
<dbReference type="CDD" id="cd14256">
    <property type="entry name" value="Dockerin_I"/>
    <property type="match status" value="1"/>
</dbReference>
<gene>
    <name evidence="3" type="ORF">IAD22_02560</name>
</gene>
<accession>A0A9D1LXN4</accession>
<evidence type="ECO:0000313" key="4">
    <source>
        <dbReference type="Proteomes" id="UP000824118"/>
    </source>
</evidence>
<dbReference type="SUPFAM" id="SSF63446">
    <property type="entry name" value="Type I dockerin domain"/>
    <property type="match status" value="1"/>
</dbReference>
<dbReference type="InterPro" id="IPR007921">
    <property type="entry name" value="CHAP_dom"/>
</dbReference>
<comment type="caution">
    <text evidence="3">The sequence shown here is derived from an EMBL/GenBank/DDBJ whole genome shotgun (WGS) entry which is preliminary data.</text>
</comment>
<feature type="domain" description="Peptidase C51" evidence="2">
    <location>
        <begin position="40"/>
        <end position="169"/>
    </location>
</feature>
<dbReference type="GO" id="GO:0000272">
    <property type="term" value="P:polysaccharide catabolic process"/>
    <property type="evidence" value="ECO:0007669"/>
    <property type="project" value="InterPro"/>
</dbReference>
<proteinExistence type="predicted"/>
<feature type="chain" id="PRO_5038757090" evidence="1">
    <location>
        <begin position="30"/>
        <end position="335"/>
    </location>
</feature>
<evidence type="ECO:0000256" key="1">
    <source>
        <dbReference type="SAM" id="SignalP"/>
    </source>
</evidence>
<evidence type="ECO:0000259" key="2">
    <source>
        <dbReference type="PROSITE" id="PS50911"/>
    </source>
</evidence>
<evidence type="ECO:0000313" key="3">
    <source>
        <dbReference type="EMBL" id="HIU49884.1"/>
    </source>
</evidence>
<feature type="signal peptide" evidence="1">
    <location>
        <begin position="1"/>
        <end position="29"/>
    </location>
</feature>
<dbReference type="SUPFAM" id="SSF54001">
    <property type="entry name" value="Cysteine proteinases"/>
    <property type="match status" value="1"/>
</dbReference>
<dbReference type="Gene3D" id="2.30.30.40">
    <property type="entry name" value="SH3 Domains"/>
    <property type="match status" value="1"/>
</dbReference>
<dbReference type="Pfam" id="PF05257">
    <property type="entry name" value="CHAP"/>
    <property type="match status" value="1"/>
</dbReference>
<dbReference type="PROSITE" id="PS50911">
    <property type="entry name" value="CHAP"/>
    <property type="match status" value="1"/>
</dbReference>
<organism evidence="3 4">
    <name type="scientific">Candidatus Limousia pullorum</name>
    <dbReference type="NCBI Taxonomy" id="2840860"/>
    <lineage>
        <taxon>Bacteria</taxon>
        <taxon>Bacillati</taxon>
        <taxon>Bacillota</taxon>
        <taxon>Clostridia</taxon>
        <taxon>Eubacteriales</taxon>
        <taxon>Oscillospiraceae</taxon>
        <taxon>Oscillospiraceae incertae sedis</taxon>
        <taxon>Candidatus Limousia</taxon>
    </lineage>
</organism>
<dbReference type="AlphaFoldDB" id="A0A9D1LXN4"/>
<reference evidence="3" key="2">
    <citation type="journal article" date="2021" name="PeerJ">
        <title>Extensive microbial diversity within the chicken gut microbiome revealed by metagenomics and culture.</title>
        <authorList>
            <person name="Gilroy R."/>
            <person name="Ravi A."/>
            <person name="Getino M."/>
            <person name="Pursley I."/>
            <person name="Horton D.L."/>
            <person name="Alikhan N.F."/>
            <person name="Baker D."/>
            <person name="Gharbi K."/>
            <person name="Hall N."/>
            <person name="Watson M."/>
            <person name="Adriaenssens E.M."/>
            <person name="Foster-Nyarko E."/>
            <person name="Jarju S."/>
            <person name="Secka A."/>
            <person name="Antonio M."/>
            <person name="Oren A."/>
            <person name="Chaudhuri R.R."/>
            <person name="La Ragione R."/>
            <person name="Hildebrand F."/>
            <person name="Pallen M.J."/>
        </authorList>
    </citation>
    <scope>NUCLEOTIDE SEQUENCE</scope>
    <source>
        <strain evidence="3">ChiGjej1B1-1684</strain>
    </source>
</reference>
<dbReference type="InterPro" id="IPR036439">
    <property type="entry name" value="Dockerin_dom_sf"/>
</dbReference>
<name>A0A9D1LXN4_9FIRM</name>
<reference evidence="3" key="1">
    <citation type="submission" date="2020-10" db="EMBL/GenBank/DDBJ databases">
        <authorList>
            <person name="Gilroy R."/>
        </authorList>
    </citation>
    <scope>NUCLEOTIDE SEQUENCE</scope>
    <source>
        <strain evidence="3">ChiGjej1B1-1684</strain>
    </source>
</reference>
<dbReference type="Gene3D" id="1.10.1330.10">
    <property type="entry name" value="Dockerin domain"/>
    <property type="match status" value="1"/>
</dbReference>
<sequence>MTRKKRIASLIAALIIAIMSTMVFISANAASDTYVPRLTAPSSDNGYYFSNKNIFYSSGYGMPNCTAYAYGRAYEILDAKPSLPNYDARRWYELTTAYEKGQEPRVGAIACWWSESSGHVAVVEKIEDGVVTFSNSSWSGTMFYLTTGKADGSDNFGGNSSWKFQGFIYLLDDDGSSSGSSGGATDSGNNETPVDPIGVIGENQLMRVNIKVSSLAVRSKPSTDASALGYISTGSQGKDYFVSELCTDTKYCWGKINYGGREGWIALSTWATNEGCYTYGDVDMDGSLTILDSTKMQRSIARLDNGETTDLYDCDKDGDFDIADCVALQKILAVS</sequence>
<protein>
    <submittedName>
        <fullName evidence="3">CHAP domain-containing protein</fullName>
    </submittedName>
</protein>
<keyword evidence="1" id="KW-0732">Signal</keyword>
<dbReference type="Proteomes" id="UP000824118">
    <property type="component" value="Unassembled WGS sequence"/>
</dbReference>
<dbReference type="InterPro" id="IPR038765">
    <property type="entry name" value="Papain-like_cys_pep_sf"/>
</dbReference>